<evidence type="ECO:0000313" key="1">
    <source>
        <dbReference type="EMBL" id="PAB25412.1"/>
    </source>
</evidence>
<proteinExistence type="predicted"/>
<sequence>IVVESAGKTDNLHGFSGRKLAWDRLEDLRKLAELRGGVSEGSRMKHLFWRLNFLLLSGATNSKQMYHEASALARELDPQWNSRSKELMTLFSKAKAYESGERVNFGGRDYPSLYTPKNDTLINLFGITTDEQRQLKTIISSEMARERDRKRHEIRRRAAGVRDRETYLEAANAKLVKAQALRAEGLSVRAIAKQMGVSVMAVSRYINTP</sequence>
<dbReference type="AlphaFoldDB" id="A0AB73QVE7"/>
<accession>A0AB73QVE7</accession>
<dbReference type="EMBL" id="NIAY01000177">
    <property type="protein sequence ID" value="PAB25412.1"/>
    <property type="molecule type" value="Genomic_DNA"/>
</dbReference>
<dbReference type="Gene3D" id="1.10.10.60">
    <property type="entry name" value="Homeodomain-like"/>
    <property type="match status" value="1"/>
</dbReference>
<gene>
    <name evidence="1" type="ORF">CC205_26410</name>
</gene>
<organism evidence="1 2">
    <name type="scientific">Pseudomonas savastanoi pv. nerii</name>
    <dbReference type="NCBI Taxonomy" id="360921"/>
    <lineage>
        <taxon>Bacteria</taxon>
        <taxon>Pseudomonadati</taxon>
        <taxon>Pseudomonadota</taxon>
        <taxon>Gammaproteobacteria</taxon>
        <taxon>Pseudomonadales</taxon>
        <taxon>Pseudomonadaceae</taxon>
        <taxon>Pseudomonas</taxon>
    </lineage>
</organism>
<feature type="non-terminal residue" evidence="1">
    <location>
        <position position="1"/>
    </location>
</feature>
<reference evidence="1 2" key="1">
    <citation type="submission" date="2017-05" db="EMBL/GenBank/DDBJ databases">
        <title>Comparative genomic of Pseudomonas savastanoi pathovars.</title>
        <authorList>
            <person name="Pintado A."/>
            <person name="Moreno-Perez A."/>
            <person name="Caballo-Ponce E."/>
            <person name="Murillo J."/>
            <person name="Bardaji L."/>
            <person name="Cerboneschi M."/>
            <person name="Rodriguez-Palenzuela P."/>
            <person name="Ramos C."/>
            <person name="Tegli S."/>
        </authorList>
    </citation>
    <scope>NUCLEOTIDE SEQUENCE [LARGE SCALE GENOMIC DNA]</scope>
    <source>
        <strain evidence="1 2">ESC 23</strain>
    </source>
</reference>
<evidence type="ECO:0000313" key="2">
    <source>
        <dbReference type="Proteomes" id="UP000216306"/>
    </source>
</evidence>
<dbReference type="Proteomes" id="UP000216306">
    <property type="component" value="Unassembled WGS sequence"/>
</dbReference>
<name>A0AB73QVE7_PSESS</name>
<protein>
    <submittedName>
        <fullName evidence="1">Replication protein</fullName>
    </submittedName>
</protein>
<comment type="caution">
    <text evidence="1">The sequence shown here is derived from an EMBL/GenBank/DDBJ whole genome shotgun (WGS) entry which is preliminary data.</text>
</comment>